<comment type="caution">
    <text evidence="2">The sequence shown here is derived from an EMBL/GenBank/DDBJ whole genome shotgun (WGS) entry which is preliminary data.</text>
</comment>
<proteinExistence type="predicted"/>
<feature type="non-terminal residue" evidence="2">
    <location>
        <position position="1"/>
    </location>
</feature>
<dbReference type="InterPro" id="IPR036318">
    <property type="entry name" value="FAD-bd_PCMH-like_sf"/>
</dbReference>
<accession>X1L1Q2</accession>
<dbReference type="SUPFAM" id="SSF56176">
    <property type="entry name" value="FAD-binding/transporter-associated domain-like"/>
    <property type="match status" value="1"/>
</dbReference>
<sequence>YETVAGFILDLLGRIPKRGEQLKYKDLKLVITKMRGVKIEEILLTTIRLVLPNPIKAALAVVPLLLSSIT</sequence>
<name>X1L1Q2_9ZZZZ</name>
<dbReference type="EMBL" id="BARV01001756">
    <property type="protein sequence ID" value="GAH99825.1"/>
    <property type="molecule type" value="Genomic_DNA"/>
</dbReference>
<reference evidence="2" key="1">
    <citation type="journal article" date="2014" name="Front. Microbiol.">
        <title>High frequency of phylogenetically diverse reductive dehalogenase-homologous genes in deep subseafloor sedimentary metagenomes.</title>
        <authorList>
            <person name="Kawai M."/>
            <person name="Futagami T."/>
            <person name="Toyoda A."/>
            <person name="Takaki Y."/>
            <person name="Nishi S."/>
            <person name="Hori S."/>
            <person name="Arai W."/>
            <person name="Tsubouchi T."/>
            <person name="Morono Y."/>
            <person name="Uchiyama I."/>
            <person name="Ito T."/>
            <person name="Fujiyama A."/>
            <person name="Inagaki F."/>
            <person name="Takami H."/>
        </authorList>
    </citation>
    <scope>NUCLEOTIDE SEQUENCE</scope>
    <source>
        <strain evidence="2">Expedition CK06-06</strain>
    </source>
</reference>
<evidence type="ECO:0000259" key="1">
    <source>
        <dbReference type="Pfam" id="PF03471"/>
    </source>
</evidence>
<dbReference type="Pfam" id="PF03471">
    <property type="entry name" value="CorC_HlyC"/>
    <property type="match status" value="1"/>
</dbReference>
<organism evidence="2">
    <name type="scientific">marine sediment metagenome</name>
    <dbReference type="NCBI Taxonomy" id="412755"/>
    <lineage>
        <taxon>unclassified sequences</taxon>
        <taxon>metagenomes</taxon>
        <taxon>ecological metagenomes</taxon>
    </lineage>
</organism>
<dbReference type="AlphaFoldDB" id="X1L1Q2"/>
<gene>
    <name evidence="2" type="ORF">S06H3_04893</name>
</gene>
<dbReference type="InterPro" id="IPR005170">
    <property type="entry name" value="Transptr-assoc_dom"/>
</dbReference>
<dbReference type="Gene3D" id="3.30.465.10">
    <property type="match status" value="1"/>
</dbReference>
<feature type="domain" description="Transporter-associated" evidence="1">
    <location>
        <begin position="1"/>
        <end position="46"/>
    </location>
</feature>
<evidence type="ECO:0000313" key="2">
    <source>
        <dbReference type="EMBL" id="GAH99825.1"/>
    </source>
</evidence>
<protein>
    <recommendedName>
        <fullName evidence="1">Transporter-associated domain-containing protein</fullName>
    </recommendedName>
</protein>
<dbReference type="GO" id="GO:0050660">
    <property type="term" value="F:flavin adenine dinucleotide binding"/>
    <property type="evidence" value="ECO:0007669"/>
    <property type="project" value="InterPro"/>
</dbReference>
<dbReference type="InterPro" id="IPR016169">
    <property type="entry name" value="FAD-bd_PCMH_sub2"/>
</dbReference>